<keyword evidence="2" id="KW-0808">Transferase</keyword>
<accession>A0ABT9GPS6</accession>
<protein>
    <submittedName>
        <fullName evidence="2">Glycosyltransferase</fullName>
        <ecNumber evidence="2">2.4.-.-</ecNumber>
    </submittedName>
</protein>
<sequence length="467" mass="52112">MKQPQQAISACFEALHQFKELAPCWEFNLELYRNAYRKQRRSEGLKIAVSGSNISLNAAGRALTLFDLYRYSGYDTELIGVTTKKDAKAIWPPLRQSGVALRSLAIDSPASFLEKALQFVLANPYDMVHLSKPRMSNVVLGCLYKLVWGSYVIMDVDDEELSFVGAEHPIIADEFHSMPAKTLNQQGLLAEHWTRIAVGLIHLFDETTVSNPALKGRYPGIVIPHVRDETIFSPSLELRAQSRKRFDIPENATVVLFFGTPRVHKGLIETAEAIASLKREDVIYAIVGDFTDLAFKQNLKSIAGVNYRFIADQPYQDAAKVVAMGDICVLLQDTDALVAQYQLPAKLIDALAMGLQVFVQQTPALAHIVESGVVTQVTKDSLTERLSEYLASNSKGGIHWPANAYFKNQLSMAAAKKEIERLVHRATNSKGWGWRYHSKLQALLTPCQLAQFIKACEIESSKFSCNF</sequence>
<comment type="caution">
    <text evidence="2">The sequence shown here is derived from an EMBL/GenBank/DDBJ whole genome shotgun (WGS) entry which is preliminary data.</text>
</comment>
<dbReference type="SUPFAM" id="SSF53756">
    <property type="entry name" value="UDP-Glycosyltransferase/glycogen phosphorylase"/>
    <property type="match status" value="1"/>
</dbReference>
<reference evidence="2 3" key="1">
    <citation type="submission" date="2023-08" db="EMBL/GenBank/DDBJ databases">
        <authorList>
            <person name="Joshi A."/>
            <person name="Thite S."/>
        </authorList>
    </citation>
    <scope>NUCLEOTIDE SEQUENCE [LARGE SCALE GENOMIC DNA]</scope>
    <source>
        <strain evidence="2 3">1E1</strain>
    </source>
</reference>
<organism evidence="2 3">
    <name type="scientific">Alkalimonas delamerensis</name>
    <dbReference type="NCBI Taxonomy" id="265981"/>
    <lineage>
        <taxon>Bacteria</taxon>
        <taxon>Pseudomonadati</taxon>
        <taxon>Pseudomonadota</taxon>
        <taxon>Gammaproteobacteria</taxon>
        <taxon>Alkalimonas</taxon>
    </lineage>
</organism>
<keyword evidence="3" id="KW-1185">Reference proteome</keyword>
<dbReference type="EMBL" id="JAUZVY010000002">
    <property type="protein sequence ID" value="MDP4528982.1"/>
    <property type="molecule type" value="Genomic_DNA"/>
</dbReference>
<evidence type="ECO:0000313" key="3">
    <source>
        <dbReference type="Proteomes" id="UP001236258"/>
    </source>
</evidence>
<dbReference type="EC" id="2.4.-.-" evidence="2"/>
<dbReference type="GO" id="GO:0016757">
    <property type="term" value="F:glycosyltransferase activity"/>
    <property type="evidence" value="ECO:0007669"/>
    <property type="project" value="UniProtKB-KW"/>
</dbReference>
<evidence type="ECO:0000313" key="2">
    <source>
        <dbReference type="EMBL" id="MDP4528982.1"/>
    </source>
</evidence>
<dbReference type="RefSeq" id="WP_305945069.1">
    <property type="nucleotide sequence ID" value="NZ_JAUZVY010000002.1"/>
</dbReference>
<name>A0ABT9GPS6_9GAMM</name>
<dbReference type="Pfam" id="PF00534">
    <property type="entry name" value="Glycos_transf_1"/>
    <property type="match status" value="1"/>
</dbReference>
<proteinExistence type="predicted"/>
<dbReference type="InterPro" id="IPR001296">
    <property type="entry name" value="Glyco_trans_1"/>
</dbReference>
<evidence type="ECO:0000259" key="1">
    <source>
        <dbReference type="Pfam" id="PF00534"/>
    </source>
</evidence>
<feature type="domain" description="Glycosyl transferase family 1" evidence="1">
    <location>
        <begin position="241"/>
        <end position="392"/>
    </location>
</feature>
<keyword evidence="2" id="KW-0328">Glycosyltransferase</keyword>
<gene>
    <name evidence="2" type="ORF">Q3O59_08065</name>
</gene>
<dbReference type="Proteomes" id="UP001236258">
    <property type="component" value="Unassembled WGS sequence"/>
</dbReference>
<dbReference type="Gene3D" id="3.40.50.2000">
    <property type="entry name" value="Glycogen Phosphorylase B"/>
    <property type="match status" value="1"/>
</dbReference>